<dbReference type="Proteomes" id="UP001043456">
    <property type="component" value="Unassembled WGS sequence"/>
</dbReference>
<accession>A0A9P3B1A7</accession>
<keyword evidence="6" id="KW-0408">Iron</keyword>
<dbReference type="InterPro" id="IPR036396">
    <property type="entry name" value="Cyt_P450_sf"/>
</dbReference>
<dbReference type="GO" id="GO:0016705">
    <property type="term" value="F:oxidoreductase activity, acting on paired donors, with incorporation or reduction of molecular oxygen"/>
    <property type="evidence" value="ECO:0007669"/>
    <property type="project" value="InterPro"/>
</dbReference>
<dbReference type="OrthoDB" id="1844152at2759"/>
<sequence>MEECVKGRPHPPAEAQMAFSSVATHTTSDMLKQVLPDLCGHEDVIQALSEEIVAVIQEEGWRKTALNKLKLMDSVLESQCLKPINIG</sequence>
<name>A0A9P3B1A7_9EURO</name>
<dbReference type="Gene3D" id="1.10.630.10">
    <property type="entry name" value="Cytochrome P450"/>
    <property type="match status" value="1"/>
</dbReference>
<dbReference type="RefSeq" id="XP_043153008.1">
    <property type="nucleotide sequence ID" value="XM_043297073.1"/>
</dbReference>
<evidence type="ECO:0000256" key="6">
    <source>
        <dbReference type="ARBA" id="ARBA00023004"/>
    </source>
</evidence>
<dbReference type="SUPFAM" id="SSF48264">
    <property type="entry name" value="Cytochrome P450"/>
    <property type="match status" value="1"/>
</dbReference>
<comment type="similarity">
    <text evidence="2">Belongs to the cytochrome P450 family.</text>
</comment>
<gene>
    <name evidence="8" type="ORF">Asppvi_000767</name>
</gene>
<protein>
    <submittedName>
        <fullName evidence="8">Uncharacterized protein</fullName>
    </submittedName>
</protein>
<evidence type="ECO:0000256" key="1">
    <source>
        <dbReference type="ARBA" id="ARBA00001971"/>
    </source>
</evidence>
<dbReference type="PANTHER" id="PTHR46206">
    <property type="entry name" value="CYTOCHROME P450"/>
    <property type="match status" value="1"/>
</dbReference>
<evidence type="ECO:0000256" key="7">
    <source>
        <dbReference type="ARBA" id="ARBA00023033"/>
    </source>
</evidence>
<evidence type="ECO:0000313" key="9">
    <source>
        <dbReference type="Proteomes" id="UP001043456"/>
    </source>
</evidence>
<organism evidence="8 9">
    <name type="scientific">Aspergillus pseudoviridinutans</name>
    <dbReference type="NCBI Taxonomy" id="1517512"/>
    <lineage>
        <taxon>Eukaryota</taxon>
        <taxon>Fungi</taxon>
        <taxon>Dikarya</taxon>
        <taxon>Ascomycota</taxon>
        <taxon>Pezizomycotina</taxon>
        <taxon>Eurotiomycetes</taxon>
        <taxon>Eurotiomycetidae</taxon>
        <taxon>Eurotiales</taxon>
        <taxon>Aspergillaceae</taxon>
        <taxon>Aspergillus</taxon>
        <taxon>Aspergillus subgen. Fumigati</taxon>
    </lineage>
</organism>
<dbReference type="EMBL" id="BHVY01000001">
    <property type="protein sequence ID" value="GIJ82261.1"/>
    <property type="molecule type" value="Genomic_DNA"/>
</dbReference>
<comment type="caution">
    <text evidence="8">The sequence shown here is derived from an EMBL/GenBank/DDBJ whole genome shotgun (WGS) entry which is preliminary data.</text>
</comment>
<dbReference type="GeneID" id="66999380"/>
<evidence type="ECO:0000256" key="3">
    <source>
        <dbReference type="ARBA" id="ARBA00022617"/>
    </source>
</evidence>
<proteinExistence type="inferred from homology"/>
<dbReference type="GO" id="GO:0019748">
    <property type="term" value="P:secondary metabolic process"/>
    <property type="evidence" value="ECO:0007669"/>
    <property type="project" value="UniProtKB-ARBA"/>
</dbReference>
<evidence type="ECO:0000256" key="4">
    <source>
        <dbReference type="ARBA" id="ARBA00022723"/>
    </source>
</evidence>
<evidence type="ECO:0000256" key="2">
    <source>
        <dbReference type="ARBA" id="ARBA00010617"/>
    </source>
</evidence>
<dbReference type="AlphaFoldDB" id="A0A9P3B1A7"/>
<keyword evidence="9" id="KW-1185">Reference proteome</keyword>
<evidence type="ECO:0000313" key="8">
    <source>
        <dbReference type="EMBL" id="GIJ82261.1"/>
    </source>
</evidence>
<keyword evidence="5" id="KW-0560">Oxidoreductase</keyword>
<keyword evidence="4" id="KW-0479">Metal-binding</keyword>
<dbReference type="PANTHER" id="PTHR46206:SF2">
    <property type="entry name" value="CYTOCHROME P450 MONOOXYGENASE AUSG-RELATED"/>
    <property type="match status" value="1"/>
</dbReference>
<dbReference type="GO" id="GO:0005506">
    <property type="term" value="F:iron ion binding"/>
    <property type="evidence" value="ECO:0007669"/>
    <property type="project" value="InterPro"/>
</dbReference>
<reference evidence="8 9" key="1">
    <citation type="submission" date="2018-10" db="EMBL/GenBank/DDBJ databases">
        <title>Pan-genome distribution and transcriptional activeness of fungal secondary metabolism genes in Aspergillus section Fumigati.</title>
        <authorList>
            <person name="Takahashi H."/>
            <person name="Umemura M."/>
            <person name="Ninomiya A."/>
            <person name="Kusuya Y."/>
            <person name="Urayama S."/>
            <person name="Shimizu M."/>
            <person name="Watanabe A."/>
            <person name="Kamei K."/>
            <person name="Yaguchi T."/>
            <person name="Hagiwara D."/>
        </authorList>
    </citation>
    <scope>NUCLEOTIDE SEQUENCE [LARGE SCALE GENOMIC DNA]</scope>
    <source>
        <strain evidence="8 9">IFM 55266</strain>
    </source>
</reference>
<evidence type="ECO:0000256" key="5">
    <source>
        <dbReference type="ARBA" id="ARBA00023002"/>
    </source>
</evidence>
<dbReference type="GO" id="GO:0020037">
    <property type="term" value="F:heme binding"/>
    <property type="evidence" value="ECO:0007669"/>
    <property type="project" value="InterPro"/>
</dbReference>
<keyword evidence="3" id="KW-0349">Heme</keyword>
<comment type="cofactor">
    <cofactor evidence="1">
        <name>heme</name>
        <dbReference type="ChEBI" id="CHEBI:30413"/>
    </cofactor>
</comment>
<keyword evidence="7" id="KW-0503">Monooxygenase</keyword>
<dbReference type="GO" id="GO:0004497">
    <property type="term" value="F:monooxygenase activity"/>
    <property type="evidence" value="ECO:0007669"/>
    <property type="project" value="UniProtKB-KW"/>
</dbReference>